<dbReference type="RefSeq" id="XP_013414422.1">
    <property type="nucleotide sequence ID" value="XM_013558968.1"/>
</dbReference>
<name>A0A1S3JVV2_LINAN</name>
<keyword evidence="1" id="KW-1185">Reference proteome</keyword>
<evidence type="ECO:0000313" key="1">
    <source>
        <dbReference type="Proteomes" id="UP000085678"/>
    </source>
</evidence>
<dbReference type="AlphaFoldDB" id="A0A1S3JVV2"/>
<accession>A0A1S3JVV2</accession>
<reference evidence="2" key="1">
    <citation type="submission" date="2025-08" db="UniProtKB">
        <authorList>
            <consortium name="RefSeq"/>
        </authorList>
    </citation>
    <scope>IDENTIFICATION</scope>
    <source>
        <tissue evidence="2">Gonads</tissue>
    </source>
</reference>
<protein>
    <submittedName>
        <fullName evidence="2">Uncharacterized protein LOC106176531</fullName>
    </submittedName>
</protein>
<gene>
    <name evidence="2" type="primary">LOC106176531</name>
</gene>
<proteinExistence type="predicted"/>
<dbReference type="OrthoDB" id="10068942at2759"/>
<organism evidence="1 2">
    <name type="scientific">Lingula anatina</name>
    <name type="common">Brachiopod</name>
    <name type="synonym">Lingula unguis</name>
    <dbReference type="NCBI Taxonomy" id="7574"/>
    <lineage>
        <taxon>Eukaryota</taxon>
        <taxon>Metazoa</taxon>
        <taxon>Spiralia</taxon>
        <taxon>Lophotrochozoa</taxon>
        <taxon>Brachiopoda</taxon>
        <taxon>Linguliformea</taxon>
        <taxon>Lingulata</taxon>
        <taxon>Lingulida</taxon>
        <taxon>Linguloidea</taxon>
        <taxon>Lingulidae</taxon>
        <taxon>Lingula</taxon>
    </lineage>
</organism>
<dbReference type="KEGG" id="lak:106176531"/>
<sequence length="176" mass="19587">MVEIETGSMNLNVLPDLGSYFNIIDKNTWEMQKSNRIKCDSCAGPPNEQLYSYTSEKPLEVKGTFECDIKAGKGSGHAEFVVVKGHRVPLIGHNTAMNLGMMKIGIDVNNIYEDSLYTEFIDVFSGLSKFKDTEITIHTDPPVKSVVQPLHKTSLNQQKDQLWVNSAMIVPKPGVI</sequence>
<dbReference type="GeneID" id="106176531"/>
<dbReference type="Proteomes" id="UP000085678">
    <property type="component" value="Unplaced"/>
</dbReference>
<evidence type="ECO:0000313" key="2">
    <source>
        <dbReference type="RefSeq" id="XP_013414422.1"/>
    </source>
</evidence>
<dbReference type="InParanoid" id="A0A1S3JVV2"/>